<sequence>FGTRQLKSFPLVDILVYKLFYQKILGMKVHHPLNLVPFNKKNAENELKEKFGWQPFQHKHHESRFTRFYEDYWLPRRFGFEKRRAHFSSLIMTGQMTREEALERISKPEMDEHFLKQEFEYVAHKLGITVDELQQLFDMPKKTYRDYKNKRWLIGLGANVLRTLGLEKRYFR</sequence>
<dbReference type="AlphaFoldDB" id="A0A727TKV2"/>
<reference evidence="1" key="1">
    <citation type="journal article" date="2018" name="Genome Biol.">
        <title>SKESA: strategic k-mer extension for scrupulous assemblies.</title>
        <authorList>
            <person name="Souvorov A."/>
            <person name="Agarwala R."/>
            <person name="Lipman D.J."/>
        </authorList>
    </citation>
    <scope>NUCLEOTIDE SEQUENCE</scope>
    <source>
        <strain evidence="1">12-2349</strain>
    </source>
</reference>
<dbReference type="EMBL" id="DAARFO010000043">
    <property type="protein sequence ID" value="HAE2228199.1"/>
    <property type="molecule type" value="Genomic_DNA"/>
</dbReference>
<feature type="non-terminal residue" evidence="1">
    <location>
        <position position="1"/>
    </location>
</feature>
<name>A0A727TKV2_SALHO</name>
<accession>A0A727TKV2</accession>
<organism evidence="1">
    <name type="scientific">Salmonella enterica subsp. houtenae serovar 48:g,z51:-</name>
    <dbReference type="NCBI Taxonomy" id="1050190"/>
    <lineage>
        <taxon>Bacteria</taxon>
        <taxon>Pseudomonadati</taxon>
        <taxon>Pseudomonadota</taxon>
        <taxon>Gammaproteobacteria</taxon>
        <taxon>Enterobacterales</taxon>
        <taxon>Enterobacteriaceae</taxon>
        <taxon>Salmonella</taxon>
    </lineage>
</organism>
<protein>
    <submittedName>
        <fullName evidence="1">LPS biosynthesis protein</fullName>
    </submittedName>
</protein>
<evidence type="ECO:0000313" key="1">
    <source>
        <dbReference type="EMBL" id="HAE2228199.1"/>
    </source>
</evidence>
<comment type="caution">
    <text evidence="1">The sequence shown here is derived from an EMBL/GenBank/DDBJ whole genome shotgun (WGS) entry which is preliminary data.</text>
</comment>
<gene>
    <name evidence="1" type="ORF">G3246_003780</name>
</gene>
<proteinExistence type="predicted"/>
<reference evidence="1" key="2">
    <citation type="submission" date="2018-07" db="EMBL/GenBank/DDBJ databases">
        <authorList>
            <consortium name="NCBI Pathogen Detection Project"/>
        </authorList>
    </citation>
    <scope>NUCLEOTIDE SEQUENCE</scope>
    <source>
        <strain evidence="1">12-2349</strain>
    </source>
</reference>